<reference evidence="3" key="1">
    <citation type="submission" date="2022-09" db="EMBL/GenBank/DDBJ databases">
        <title>The genome sequence of Rhodococcus aetherivorans N1.</title>
        <authorList>
            <person name="Jiang W."/>
        </authorList>
    </citation>
    <scope>NUCLEOTIDE SEQUENCE</scope>
    <source>
        <strain evidence="3">N1</strain>
    </source>
</reference>
<keyword evidence="1" id="KW-0378">Hydrolase</keyword>
<dbReference type="RefSeq" id="WP_044476531.1">
    <property type="nucleotide sequence ID" value="NZ_CAVJ010000252.1"/>
</dbReference>
<name>A0AA46NYX9_9NOCA</name>
<dbReference type="Proteomes" id="UP001163947">
    <property type="component" value="Chromosome"/>
</dbReference>
<evidence type="ECO:0000256" key="1">
    <source>
        <dbReference type="ARBA" id="ARBA00022801"/>
    </source>
</evidence>
<dbReference type="GO" id="GO:0006167">
    <property type="term" value="P:AMP biosynthetic process"/>
    <property type="evidence" value="ECO:0007669"/>
    <property type="project" value="TreeGrafter"/>
</dbReference>
<dbReference type="SUPFAM" id="SSF55811">
    <property type="entry name" value="Nudix"/>
    <property type="match status" value="1"/>
</dbReference>
<evidence type="ECO:0000259" key="2">
    <source>
        <dbReference type="PROSITE" id="PS51462"/>
    </source>
</evidence>
<dbReference type="GeneID" id="83622423"/>
<dbReference type="AlphaFoldDB" id="A0AA46NYX9"/>
<dbReference type="GO" id="GO:0006754">
    <property type="term" value="P:ATP biosynthetic process"/>
    <property type="evidence" value="ECO:0007669"/>
    <property type="project" value="TreeGrafter"/>
</dbReference>
<dbReference type="InterPro" id="IPR020084">
    <property type="entry name" value="NUDIX_hydrolase_CS"/>
</dbReference>
<sequence>MAVTSAGLLLYRIDADGVLEVWIVHPGGPYWVGKDEAAWSIPKGVYGDDEDPFAVALREFEEECGMPAPQVNYEMLGRFKQPSGKIVTVYAGETADDLAFVGSNTFDLEWPPRSGKVQSFPEVDDARWFPPAVAAIKLVKGQRPILARLGERVHAAGRSFASGPPVPGAGTEEPGI</sequence>
<dbReference type="InterPro" id="IPR051325">
    <property type="entry name" value="Nudix_hydrolase_domain"/>
</dbReference>
<protein>
    <submittedName>
        <fullName evidence="3">NUDIX domain-containing protein</fullName>
    </submittedName>
</protein>
<dbReference type="InterPro" id="IPR015797">
    <property type="entry name" value="NUDIX_hydrolase-like_dom_sf"/>
</dbReference>
<evidence type="ECO:0000313" key="4">
    <source>
        <dbReference type="Proteomes" id="UP001163947"/>
    </source>
</evidence>
<dbReference type="CDD" id="cd04662">
    <property type="entry name" value="NUDIX_Hydrolase"/>
    <property type="match status" value="1"/>
</dbReference>
<proteinExistence type="predicted"/>
<dbReference type="PANTHER" id="PTHR21340">
    <property type="entry name" value="DIADENOSINE 5,5-P1,P4-TETRAPHOSPHATE PYROPHOSPHOHYDROLASE MUTT"/>
    <property type="match status" value="1"/>
</dbReference>
<organism evidence="3 4">
    <name type="scientific">Rhodococcus aetherivorans</name>
    <dbReference type="NCBI Taxonomy" id="191292"/>
    <lineage>
        <taxon>Bacteria</taxon>
        <taxon>Bacillati</taxon>
        <taxon>Actinomycetota</taxon>
        <taxon>Actinomycetes</taxon>
        <taxon>Mycobacteriales</taxon>
        <taxon>Nocardiaceae</taxon>
        <taxon>Rhodococcus</taxon>
    </lineage>
</organism>
<dbReference type="EMBL" id="CP106982">
    <property type="protein sequence ID" value="UYF92443.1"/>
    <property type="molecule type" value="Genomic_DNA"/>
</dbReference>
<evidence type="ECO:0000313" key="3">
    <source>
        <dbReference type="EMBL" id="UYF92443.1"/>
    </source>
</evidence>
<feature type="domain" description="Nudix hydrolase" evidence="2">
    <location>
        <begin position="1"/>
        <end position="151"/>
    </location>
</feature>
<dbReference type="Gene3D" id="3.90.79.10">
    <property type="entry name" value="Nucleoside Triphosphate Pyrophosphohydrolase"/>
    <property type="match status" value="1"/>
</dbReference>
<dbReference type="PANTHER" id="PTHR21340:SF7">
    <property type="entry name" value="NUDIX HYDROLASE DOMAIN-CONTAINING PROTEIN"/>
    <property type="match status" value="1"/>
</dbReference>
<dbReference type="GO" id="GO:0004081">
    <property type="term" value="F:bis(5'-nucleosyl)-tetraphosphatase (asymmetrical) activity"/>
    <property type="evidence" value="ECO:0007669"/>
    <property type="project" value="TreeGrafter"/>
</dbReference>
<dbReference type="PROSITE" id="PS51462">
    <property type="entry name" value="NUDIX"/>
    <property type="match status" value="1"/>
</dbReference>
<dbReference type="Pfam" id="PF00293">
    <property type="entry name" value="NUDIX"/>
    <property type="match status" value="1"/>
</dbReference>
<dbReference type="InterPro" id="IPR000086">
    <property type="entry name" value="NUDIX_hydrolase_dom"/>
</dbReference>
<accession>A0AA46NYX9</accession>
<dbReference type="PROSITE" id="PS00893">
    <property type="entry name" value="NUDIX_BOX"/>
    <property type="match status" value="1"/>
</dbReference>
<gene>
    <name evidence="3" type="ORF">OCS65_18355</name>
</gene>